<dbReference type="Proteomes" id="UP001152173">
    <property type="component" value="Unassembled WGS sequence"/>
</dbReference>
<dbReference type="EMBL" id="JAMKBJ010000009">
    <property type="protein sequence ID" value="MCZ8537709.1"/>
    <property type="molecule type" value="Genomic_DNA"/>
</dbReference>
<dbReference type="InterPro" id="IPR045424">
    <property type="entry name" value="DUF6509"/>
</dbReference>
<proteinExistence type="predicted"/>
<gene>
    <name evidence="1" type="ORF">M9R32_10995</name>
</gene>
<dbReference type="Pfam" id="PF20119">
    <property type="entry name" value="DUF6509"/>
    <property type="match status" value="1"/>
</dbReference>
<reference evidence="1" key="1">
    <citation type="submission" date="2022-05" db="EMBL/GenBank/DDBJ databases">
        <authorList>
            <person name="Colautti A."/>
            <person name="Iacumin L."/>
        </authorList>
    </citation>
    <scope>NUCLEOTIDE SEQUENCE</scope>
    <source>
        <strain evidence="1">SK 55</strain>
    </source>
</reference>
<sequence length="93" mass="10650">MEITNHMVEKMNDPTGIIVGDRFEFLLAVEVDEDDELYTEGGLELRVILAVEEDTHRIVQYHFTDKASNEVLDFALEDDEEAEILAYCKNTLA</sequence>
<name>A0A9X3LIG7_9BACL</name>
<protein>
    <submittedName>
        <fullName evidence="1">DUF6509 family protein</fullName>
    </submittedName>
</protein>
<accession>A0A9X3LIG7</accession>
<organism evidence="1 2">
    <name type="scientific">Paenisporosarcina quisquiliarum</name>
    <dbReference type="NCBI Taxonomy" id="365346"/>
    <lineage>
        <taxon>Bacteria</taxon>
        <taxon>Bacillati</taxon>
        <taxon>Bacillota</taxon>
        <taxon>Bacilli</taxon>
        <taxon>Bacillales</taxon>
        <taxon>Caryophanaceae</taxon>
        <taxon>Paenisporosarcina</taxon>
    </lineage>
</organism>
<dbReference type="AlphaFoldDB" id="A0A9X3LIG7"/>
<comment type="caution">
    <text evidence="1">The sequence shown here is derived from an EMBL/GenBank/DDBJ whole genome shotgun (WGS) entry which is preliminary data.</text>
</comment>
<keyword evidence="2" id="KW-1185">Reference proteome</keyword>
<evidence type="ECO:0000313" key="2">
    <source>
        <dbReference type="Proteomes" id="UP001152173"/>
    </source>
</evidence>
<dbReference type="RefSeq" id="WP_269926778.1">
    <property type="nucleotide sequence ID" value="NZ_JAMKBJ010000009.1"/>
</dbReference>
<evidence type="ECO:0000313" key="1">
    <source>
        <dbReference type="EMBL" id="MCZ8537709.1"/>
    </source>
</evidence>